<protein>
    <submittedName>
        <fullName evidence="2">Uncharacterized protein</fullName>
    </submittedName>
</protein>
<sequence length="483" mass="54746">MVGPDRTPRRSQPNGARNISGSARRNYASVSPPTPTPRRLLFPPPNQYDPSQTSVSTLDHEVQSQHSQPQSQHQSQQASQQAPQLYNPTTFGTSQQQQQLLQQQQGLPSGEMQIQFGALAQRFGTERQPPPTPTPRRQQPSQQVQPQPQPQRPAQFVDLELEDSQIVRNESDNGEATGYNLGLRTFEEEEDVEREYAPEGLEAHEVQDVLDKAMYEKAKTKRRYDNKRFEDEFQDGGRFFNALIDSARLIFARYFCILDEWIPQLINDARGQVVDIASPGYLKAYNRLMAWRKNWFSDYFIDVDALQRRIQNENRGFAALPVPELRDTYASKWSFADFYSLLGTKRAVVDWGTTLHNAHMEALYKTIYTYNTLTEHAMSQGHLREPPSKVRYKKSKKRNLEKDDLFIPFVNVEEVVAGVAVSNVAAVDPLMTAIDPLVTDTAGPSVTPTAPVARRAPAMMVSNPPSPLIQRESSEETGAEQHF</sequence>
<feature type="compositionally biased region" description="Pro residues" evidence="1">
    <location>
        <begin position="32"/>
        <end position="47"/>
    </location>
</feature>
<feature type="compositionally biased region" description="Low complexity" evidence="1">
    <location>
        <begin position="446"/>
        <end position="461"/>
    </location>
</feature>
<feature type="compositionally biased region" description="Low complexity" evidence="1">
    <location>
        <begin position="64"/>
        <end position="84"/>
    </location>
</feature>
<feature type="compositionally biased region" description="Low complexity" evidence="1">
    <location>
        <begin position="95"/>
        <end position="105"/>
    </location>
</feature>
<reference evidence="2 3" key="1">
    <citation type="journal article" date="2018" name="Nat. Ecol. Evol.">
        <title>Pezizomycetes genomes reveal the molecular basis of ectomycorrhizal truffle lifestyle.</title>
        <authorList>
            <person name="Murat C."/>
            <person name="Payen T."/>
            <person name="Noel B."/>
            <person name="Kuo A."/>
            <person name="Morin E."/>
            <person name="Chen J."/>
            <person name="Kohler A."/>
            <person name="Krizsan K."/>
            <person name="Balestrini R."/>
            <person name="Da Silva C."/>
            <person name="Montanini B."/>
            <person name="Hainaut M."/>
            <person name="Levati E."/>
            <person name="Barry K.W."/>
            <person name="Belfiori B."/>
            <person name="Cichocki N."/>
            <person name="Clum A."/>
            <person name="Dockter R.B."/>
            <person name="Fauchery L."/>
            <person name="Guy J."/>
            <person name="Iotti M."/>
            <person name="Le Tacon F."/>
            <person name="Lindquist E.A."/>
            <person name="Lipzen A."/>
            <person name="Malagnac F."/>
            <person name="Mello A."/>
            <person name="Molinier V."/>
            <person name="Miyauchi S."/>
            <person name="Poulain J."/>
            <person name="Riccioni C."/>
            <person name="Rubini A."/>
            <person name="Sitrit Y."/>
            <person name="Splivallo R."/>
            <person name="Traeger S."/>
            <person name="Wang M."/>
            <person name="Zifcakova L."/>
            <person name="Wipf D."/>
            <person name="Zambonelli A."/>
            <person name="Paolocci F."/>
            <person name="Nowrousian M."/>
            <person name="Ottonello S."/>
            <person name="Baldrian P."/>
            <person name="Spatafora J.W."/>
            <person name="Henrissat B."/>
            <person name="Nagy L.G."/>
            <person name="Aury J.M."/>
            <person name="Wincker P."/>
            <person name="Grigoriev I.V."/>
            <person name="Bonfante P."/>
            <person name="Martin F.M."/>
        </authorList>
    </citation>
    <scope>NUCLEOTIDE SEQUENCE [LARGE SCALE GENOMIC DNA]</scope>
    <source>
        <strain evidence="2 3">CCBAS932</strain>
    </source>
</reference>
<dbReference type="AlphaFoldDB" id="A0A3N4KA26"/>
<feature type="region of interest" description="Disordered" evidence="1">
    <location>
        <begin position="443"/>
        <end position="483"/>
    </location>
</feature>
<feature type="compositionally biased region" description="Polar residues" evidence="1">
    <location>
        <begin position="10"/>
        <end position="31"/>
    </location>
</feature>
<evidence type="ECO:0000313" key="3">
    <source>
        <dbReference type="Proteomes" id="UP000277580"/>
    </source>
</evidence>
<dbReference type="EMBL" id="ML119186">
    <property type="protein sequence ID" value="RPB07354.1"/>
    <property type="molecule type" value="Genomic_DNA"/>
</dbReference>
<feature type="compositionally biased region" description="Polar residues" evidence="1">
    <location>
        <begin position="48"/>
        <end position="57"/>
    </location>
</feature>
<name>A0A3N4KA26_9PEZI</name>
<dbReference type="Proteomes" id="UP000277580">
    <property type="component" value="Unassembled WGS sequence"/>
</dbReference>
<feature type="region of interest" description="Disordered" evidence="1">
    <location>
        <begin position="124"/>
        <end position="152"/>
    </location>
</feature>
<dbReference type="InParanoid" id="A0A3N4KA26"/>
<gene>
    <name evidence="2" type="ORF">P167DRAFT_579377</name>
</gene>
<accession>A0A3N4KA26</accession>
<organism evidence="2 3">
    <name type="scientific">Morchella conica CCBAS932</name>
    <dbReference type="NCBI Taxonomy" id="1392247"/>
    <lineage>
        <taxon>Eukaryota</taxon>
        <taxon>Fungi</taxon>
        <taxon>Dikarya</taxon>
        <taxon>Ascomycota</taxon>
        <taxon>Pezizomycotina</taxon>
        <taxon>Pezizomycetes</taxon>
        <taxon>Pezizales</taxon>
        <taxon>Morchellaceae</taxon>
        <taxon>Morchella</taxon>
    </lineage>
</organism>
<dbReference type="OrthoDB" id="5465447at2759"/>
<evidence type="ECO:0000256" key="1">
    <source>
        <dbReference type="SAM" id="MobiDB-lite"/>
    </source>
</evidence>
<proteinExistence type="predicted"/>
<feature type="region of interest" description="Disordered" evidence="1">
    <location>
        <begin position="1"/>
        <end position="107"/>
    </location>
</feature>
<evidence type="ECO:0000313" key="2">
    <source>
        <dbReference type="EMBL" id="RPB07354.1"/>
    </source>
</evidence>
<feature type="compositionally biased region" description="Low complexity" evidence="1">
    <location>
        <begin position="135"/>
        <end position="146"/>
    </location>
</feature>
<keyword evidence="3" id="KW-1185">Reference proteome</keyword>